<organism evidence="10">
    <name type="scientific">Trichuris suis</name>
    <name type="common">pig whipworm</name>
    <dbReference type="NCBI Taxonomy" id="68888"/>
    <lineage>
        <taxon>Eukaryota</taxon>
        <taxon>Metazoa</taxon>
        <taxon>Ecdysozoa</taxon>
        <taxon>Nematoda</taxon>
        <taxon>Enoplea</taxon>
        <taxon>Dorylaimia</taxon>
        <taxon>Trichinellida</taxon>
        <taxon>Trichuridae</taxon>
        <taxon>Trichuris</taxon>
    </lineage>
</organism>
<dbReference type="PANTHER" id="PTHR22907">
    <property type="entry name" value="GH04558P"/>
    <property type="match status" value="1"/>
</dbReference>
<evidence type="ECO:0000313" key="9">
    <source>
        <dbReference type="EMBL" id="KFD51039.1"/>
    </source>
</evidence>
<comment type="subcellular location">
    <subcellularLocation>
        <location evidence="1">Cell membrane</location>
        <topology evidence="1">Single-pass type I membrane protein</topology>
    </subcellularLocation>
</comment>
<dbReference type="AlphaFoldDB" id="A0A085NUW0"/>
<evidence type="ECO:0000259" key="8">
    <source>
        <dbReference type="PROSITE" id="PS51034"/>
    </source>
</evidence>
<dbReference type="Proteomes" id="UP000030758">
    <property type="component" value="Unassembled WGS sequence"/>
</dbReference>
<dbReference type="SMART" id="SM00241">
    <property type="entry name" value="ZP"/>
    <property type="match status" value="1"/>
</dbReference>
<dbReference type="InterPro" id="IPR057475">
    <property type="entry name" value="CUT_C"/>
</dbReference>
<dbReference type="Pfam" id="PF25301">
    <property type="entry name" value="CUT_C"/>
    <property type="match status" value="1"/>
</dbReference>
<keyword evidence="3" id="KW-1003">Cell membrane</keyword>
<dbReference type="InterPro" id="IPR001507">
    <property type="entry name" value="ZP_dom"/>
</dbReference>
<dbReference type="InterPro" id="IPR051962">
    <property type="entry name" value="Cuticlin"/>
</dbReference>
<evidence type="ECO:0000313" key="10">
    <source>
        <dbReference type="EMBL" id="KFD73256.1"/>
    </source>
</evidence>
<sequence length="158" mass="17797">MELNMAKPFTGRIFVKGMADRPECAKNFRGGKQSSVVYQLRNGDCNMDKQRRIGPQRGVEQSMTVIVSFHDTFITKVDRAYRCTCFFMEADKAVTSDFEVSDLATTDLIDTARMPSCSYRVRRGSINGPAVSYANVGEQVYHVWQCDSGKIYAIQPNV</sequence>
<keyword evidence="7" id="KW-0472">Membrane</keyword>
<protein>
    <recommendedName>
        <fullName evidence="8">ZP domain-containing protein</fullName>
    </recommendedName>
</protein>
<evidence type="ECO:0000256" key="7">
    <source>
        <dbReference type="ARBA" id="ARBA00023136"/>
    </source>
</evidence>
<evidence type="ECO:0000256" key="5">
    <source>
        <dbReference type="ARBA" id="ARBA00022729"/>
    </source>
</evidence>
<evidence type="ECO:0000256" key="1">
    <source>
        <dbReference type="ARBA" id="ARBA00004251"/>
    </source>
</evidence>
<dbReference type="Pfam" id="PF25057">
    <property type="entry name" value="CUT_N"/>
    <property type="match status" value="1"/>
</dbReference>
<proteinExistence type="predicted"/>
<evidence type="ECO:0000256" key="2">
    <source>
        <dbReference type="ARBA" id="ARBA00022460"/>
    </source>
</evidence>
<dbReference type="EMBL" id="KL363244">
    <property type="protein sequence ID" value="KFD51039.1"/>
    <property type="molecule type" value="Genomic_DNA"/>
</dbReference>
<dbReference type="InterPro" id="IPR056953">
    <property type="entry name" value="CUT_N"/>
</dbReference>
<keyword evidence="11" id="KW-1185">Reference proteome</keyword>
<accession>A0A085NUW0</accession>
<dbReference type="GO" id="GO:0005886">
    <property type="term" value="C:plasma membrane"/>
    <property type="evidence" value="ECO:0007669"/>
    <property type="project" value="UniProtKB-SubCell"/>
</dbReference>
<dbReference type="GO" id="GO:0042302">
    <property type="term" value="F:structural constituent of cuticle"/>
    <property type="evidence" value="ECO:0007669"/>
    <property type="project" value="UniProtKB-KW"/>
</dbReference>
<keyword evidence="6" id="KW-1133">Transmembrane helix</keyword>
<reference evidence="10 11" key="1">
    <citation type="journal article" date="2014" name="Nat. Genet.">
        <title>Genome and transcriptome of the porcine whipworm Trichuris suis.</title>
        <authorList>
            <person name="Jex A.R."/>
            <person name="Nejsum P."/>
            <person name="Schwarz E.M."/>
            <person name="Hu L."/>
            <person name="Young N.D."/>
            <person name="Hall R.S."/>
            <person name="Korhonen P.K."/>
            <person name="Liao S."/>
            <person name="Thamsborg S."/>
            <person name="Xia J."/>
            <person name="Xu P."/>
            <person name="Wang S."/>
            <person name="Scheerlinck J.P."/>
            <person name="Hofmann A."/>
            <person name="Sternberg P.W."/>
            <person name="Wang J."/>
            <person name="Gasser R.B."/>
        </authorList>
    </citation>
    <scope>NUCLEOTIDE SEQUENCE [LARGE SCALE GENOMIC DNA]</scope>
    <source>
        <strain evidence="10">DCEP-RM93F</strain>
        <strain evidence="9">DCEP-RM93M</strain>
    </source>
</reference>
<name>A0A085NUW0_9BILA</name>
<evidence type="ECO:0000256" key="4">
    <source>
        <dbReference type="ARBA" id="ARBA00022692"/>
    </source>
</evidence>
<evidence type="ECO:0000256" key="6">
    <source>
        <dbReference type="ARBA" id="ARBA00022989"/>
    </source>
</evidence>
<evidence type="ECO:0000256" key="3">
    <source>
        <dbReference type="ARBA" id="ARBA00022475"/>
    </source>
</evidence>
<keyword evidence="5" id="KW-0732">Signal</keyword>
<feature type="domain" description="ZP" evidence="8">
    <location>
        <begin position="1"/>
        <end position="158"/>
    </location>
</feature>
<keyword evidence="2" id="KW-0193">Cuticle</keyword>
<dbReference type="PANTHER" id="PTHR22907:SF27">
    <property type="entry name" value="ZP DOMAIN-CONTAINING PROTEIN"/>
    <property type="match status" value="1"/>
</dbReference>
<dbReference type="EMBL" id="KL367474">
    <property type="protein sequence ID" value="KFD73256.1"/>
    <property type="molecule type" value="Genomic_DNA"/>
</dbReference>
<gene>
    <name evidence="9" type="ORF">M513_08080</name>
    <name evidence="10" type="ORF">M514_08080</name>
</gene>
<dbReference type="Proteomes" id="UP000030764">
    <property type="component" value="Unassembled WGS sequence"/>
</dbReference>
<evidence type="ECO:0000313" key="11">
    <source>
        <dbReference type="Proteomes" id="UP000030764"/>
    </source>
</evidence>
<keyword evidence="4" id="KW-0812">Transmembrane</keyword>
<dbReference type="PROSITE" id="PS51034">
    <property type="entry name" value="ZP_2"/>
    <property type="match status" value="1"/>
</dbReference>